<keyword evidence="1" id="KW-0472">Membrane</keyword>
<dbReference type="InterPro" id="IPR001054">
    <property type="entry name" value="A/G_cyclase"/>
</dbReference>
<dbReference type="InterPro" id="IPR029787">
    <property type="entry name" value="Nucleotide_cyclase"/>
</dbReference>
<feature type="transmembrane region" description="Helical" evidence="1">
    <location>
        <begin position="47"/>
        <end position="74"/>
    </location>
</feature>
<dbReference type="Gene3D" id="3.30.70.1230">
    <property type="entry name" value="Nucleotide cyclase"/>
    <property type="match status" value="1"/>
</dbReference>
<dbReference type="GO" id="GO:0004016">
    <property type="term" value="F:adenylate cyclase activity"/>
    <property type="evidence" value="ECO:0007669"/>
    <property type="project" value="UniProtKB-ARBA"/>
</dbReference>
<dbReference type="EMBL" id="PDNZ01000005">
    <property type="protein sequence ID" value="PWW81884.1"/>
    <property type="molecule type" value="Genomic_DNA"/>
</dbReference>
<feature type="domain" description="Guanylate cyclase" evidence="2">
    <location>
        <begin position="179"/>
        <end position="308"/>
    </location>
</feature>
<dbReference type="OrthoDB" id="9768499at2"/>
<dbReference type="PANTHER" id="PTHR43081:SF1">
    <property type="entry name" value="ADENYLATE CYCLASE, TERMINAL-DIFFERENTIATION SPECIFIC"/>
    <property type="match status" value="1"/>
</dbReference>
<feature type="transmembrane region" description="Helical" evidence="1">
    <location>
        <begin position="127"/>
        <end position="150"/>
    </location>
</feature>
<proteinExistence type="predicted"/>
<dbReference type="GO" id="GO:0009190">
    <property type="term" value="P:cyclic nucleotide biosynthetic process"/>
    <property type="evidence" value="ECO:0007669"/>
    <property type="project" value="InterPro"/>
</dbReference>
<feature type="transmembrane region" description="Helical" evidence="1">
    <location>
        <begin position="14"/>
        <end position="35"/>
    </location>
</feature>
<keyword evidence="1" id="KW-0812">Transmembrane</keyword>
<dbReference type="SUPFAM" id="SSF55073">
    <property type="entry name" value="Nucleotide cyclase"/>
    <property type="match status" value="1"/>
</dbReference>
<protein>
    <submittedName>
        <fullName evidence="3">Guanylate cyclase</fullName>
    </submittedName>
</protein>
<dbReference type="PANTHER" id="PTHR43081">
    <property type="entry name" value="ADENYLATE CYCLASE, TERMINAL-DIFFERENTIATION SPECIFIC-RELATED"/>
    <property type="match status" value="1"/>
</dbReference>
<gene>
    <name evidence="3" type="ORF">CR164_08695</name>
</gene>
<accession>A0A317T5G5</accession>
<dbReference type="RefSeq" id="WP_110023557.1">
    <property type="nucleotide sequence ID" value="NZ_PDNZ01000005.1"/>
</dbReference>
<name>A0A317T5G5_9CHLB</name>
<sequence length="362" mass="41882">MRTPLKISRNLKSIGRIIFGFMMALYIYLAFFKALSCTYEEFVYPNYSFVFVFFTTVGFVIGAAVAVSDVFFLSRITSNLNFLLTLFVRTVFYVIIALMVLLFFVVWDEYRLPGNAGVFSSERYLRTFFFGEFFVLVLFLTIVGIVINSFRLVVQRVGEKNFWNVVVGRYHTPHEEERVFMFLDLYSSTALAESMGHERYHNLLYDVFNDIAEPITTYGGEVYQYVGDSVVITWNIQDGTKRLNCIRCFFDILKRIEKRAGEYEMRYQHVPHLKAGLHAGKVMAGEVGVEKREIVFHGDTVNTAARIQEECVEMGEQILLSEELLFLFPAKQLKKFATRFKGIISLKGRMSQVALYTISEME</sequence>
<dbReference type="CDD" id="cd07302">
    <property type="entry name" value="CHD"/>
    <property type="match status" value="1"/>
</dbReference>
<evidence type="ECO:0000259" key="2">
    <source>
        <dbReference type="PROSITE" id="PS50125"/>
    </source>
</evidence>
<dbReference type="PROSITE" id="PS50125">
    <property type="entry name" value="GUANYLATE_CYCLASE_2"/>
    <property type="match status" value="1"/>
</dbReference>
<dbReference type="Proteomes" id="UP000246278">
    <property type="component" value="Unassembled WGS sequence"/>
</dbReference>
<evidence type="ECO:0000256" key="1">
    <source>
        <dbReference type="SAM" id="Phobius"/>
    </source>
</evidence>
<evidence type="ECO:0000313" key="4">
    <source>
        <dbReference type="Proteomes" id="UP000246278"/>
    </source>
</evidence>
<keyword evidence="4" id="KW-1185">Reference proteome</keyword>
<reference evidence="4" key="1">
    <citation type="submission" date="2017-10" db="EMBL/GenBank/DDBJ databases">
        <authorList>
            <person name="Gaisin V.A."/>
            <person name="Rysina M.S."/>
            <person name="Grouzdev D.S."/>
        </authorList>
    </citation>
    <scope>NUCLEOTIDE SEQUENCE [LARGE SCALE GENOMIC DNA]</scope>
    <source>
        <strain evidence="4">V1</strain>
    </source>
</reference>
<dbReference type="Pfam" id="PF00211">
    <property type="entry name" value="Guanylate_cyc"/>
    <property type="match status" value="1"/>
</dbReference>
<dbReference type="InterPro" id="IPR050697">
    <property type="entry name" value="Adenylyl/Guanylyl_Cyclase_3/4"/>
</dbReference>
<organism evidence="3 4">
    <name type="scientific">Prosthecochloris marina</name>
    <dbReference type="NCBI Taxonomy" id="2017681"/>
    <lineage>
        <taxon>Bacteria</taxon>
        <taxon>Pseudomonadati</taxon>
        <taxon>Chlorobiota</taxon>
        <taxon>Chlorobiia</taxon>
        <taxon>Chlorobiales</taxon>
        <taxon>Chlorobiaceae</taxon>
        <taxon>Prosthecochloris</taxon>
    </lineage>
</organism>
<dbReference type="AlphaFoldDB" id="A0A317T5G5"/>
<dbReference type="GO" id="GO:0035556">
    <property type="term" value="P:intracellular signal transduction"/>
    <property type="evidence" value="ECO:0007669"/>
    <property type="project" value="InterPro"/>
</dbReference>
<feature type="transmembrane region" description="Helical" evidence="1">
    <location>
        <begin position="86"/>
        <end position="107"/>
    </location>
</feature>
<evidence type="ECO:0000313" key="3">
    <source>
        <dbReference type="EMBL" id="PWW81884.1"/>
    </source>
</evidence>
<comment type="caution">
    <text evidence="3">The sequence shown here is derived from an EMBL/GenBank/DDBJ whole genome shotgun (WGS) entry which is preliminary data.</text>
</comment>
<keyword evidence="1" id="KW-1133">Transmembrane helix</keyword>